<evidence type="ECO:0000313" key="1">
    <source>
        <dbReference type="EMBL" id="KHJ94549.1"/>
    </source>
</evidence>
<dbReference type="AlphaFoldDB" id="A0A0B1TBA9"/>
<evidence type="ECO:0008006" key="3">
    <source>
        <dbReference type="Google" id="ProtNLM"/>
    </source>
</evidence>
<keyword evidence="2" id="KW-1185">Reference proteome</keyword>
<dbReference type="InterPro" id="IPR015943">
    <property type="entry name" value="WD40/YVTN_repeat-like_dom_sf"/>
</dbReference>
<proteinExistence type="predicted"/>
<dbReference type="OrthoDB" id="8883818at2759"/>
<dbReference type="EMBL" id="KN550288">
    <property type="protein sequence ID" value="KHJ94549.1"/>
    <property type="molecule type" value="Genomic_DNA"/>
</dbReference>
<organism evidence="1 2">
    <name type="scientific">Oesophagostomum dentatum</name>
    <name type="common">Nodular worm</name>
    <dbReference type="NCBI Taxonomy" id="61180"/>
    <lineage>
        <taxon>Eukaryota</taxon>
        <taxon>Metazoa</taxon>
        <taxon>Ecdysozoa</taxon>
        <taxon>Nematoda</taxon>
        <taxon>Chromadorea</taxon>
        <taxon>Rhabditida</taxon>
        <taxon>Rhabditina</taxon>
        <taxon>Rhabditomorpha</taxon>
        <taxon>Strongyloidea</taxon>
        <taxon>Strongylidae</taxon>
        <taxon>Oesophagostomum</taxon>
    </lineage>
</organism>
<dbReference type="InterPro" id="IPR046351">
    <property type="entry name" value="UTP4"/>
</dbReference>
<gene>
    <name evidence="1" type="ORF">OESDEN_05519</name>
</gene>
<evidence type="ECO:0000313" key="2">
    <source>
        <dbReference type="Proteomes" id="UP000053660"/>
    </source>
</evidence>
<reference evidence="1 2" key="1">
    <citation type="submission" date="2014-03" db="EMBL/GenBank/DDBJ databases">
        <title>Draft genome of the hookworm Oesophagostomum dentatum.</title>
        <authorList>
            <person name="Mitreva M."/>
        </authorList>
    </citation>
    <scope>NUCLEOTIDE SEQUENCE [LARGE SCALE GENOMIC DNA]</scope>
    <source>
        <strain evidence="1 2">OD-Hann</strain>
    </source>
</reference>
<dbReference type="GO" id="GO:0000462">
    <property type="term" value="P:maturation of SSU-rRNA from tricistronic rRNA transcript (SSU-rRNA, 5.8S rRNA, LSU-rRNA)"/>
    <property type="evidence" value="ECO:0007669"/>
    <property type="project" value="InterPro"/>
</dbReference>
<dbReference type="GO" id="GO:0032040">
    <property type="term" value="C:small-subunit processome"/>
    <property type="evidence" value="ECO:0007669"/>
    <property type="project" value="TreeGrafter"/>
</dbReference>
<dbReference type="PANTHER" id="PTHR44163">
    <property type="entry name" value="U3 SMALL NUCLEOLAR RNA-ASSOCIATED PROTEIN 4 HOMOLOG"/>
    <property type="match status" value="1"/>
</dbReference>
<dbReference type="PANTHER" id="PTHR44163:SF1">
    <property type="entry name" value="U3 SMALL NUCLEOLAR RNA-ASSOCIATED PROTEIN 4 HOMOLOG"/>
    <property type="match status" value="1"/>
</dbReference>
<dbReference type="SUPFAM" id="SSF82171">
    <property type="entry name" value="DPP6 N-terminal domain-like"/>
    <property type="match status" value="1"/>
</dbReference>
<dbReference type="Gene3D" id="2.130.10.10">
    <property type="entry name" value="YVTN repeat-like/Quinoprotein amine dehydrogenase"/>
    <property type="match status" value="1"/>
</dbReference>
<protein>
    <recommendedName>
        <fullName evidence="3">WD domain, G-beta repeat protein</fullName>
    </recommendedName>
</protein>
<dbReference type="GO" id="GO:0003723">
    <property type="term" value="F:RNA binding"/>
    <property type="evidence" value="ECO:0007669"/>
    <property type="project" value="TreeGrafter"/>
</dbReference>
<accession>A0A0B1TBA9</accession>
<dbReference type="Proteomes" id="UP000053660">
    <property type="component" value="Unassembled WGS sequence"/>
</dbReference>
<sequence>MHLFIQGMELERRRDVRIEGRTVHAMAIHEKMGKLVVTRKNGANSSDDVIEQYNILCGWLSVHEKVICPENGGIESVCFVGDRIVCSHLNGSISIAEPHSVFVKRVQVCPSPLWSACALDGTHLAAVSHSASLFTVDLEESSVSPPLSLGVDQRLFSVCAQNDVIAIGAMDSLFIVRNNAVSHKMVVARKEKRLPTIVWATCFFSDTIVVSGDSRGVVSFWNFHNGALLSSLESHQSDILCLVMCEDRVHAAGVDPRIISIKRITGNEFRIVQKRNGPVRDVRTMACFDEKIYAAGEDHSVFVAKDGCQVLASQWNKLLTFGGPFVMSRGYCFVDLWTNGVDEQSSGRSSSIIKRQPVYLARIYCPEKKPLVACDLSNQGRFLVLSSNESTTAYQLTMKGEGKLALRKKLSTKPASAVKIIGENVLMATGDFDLWTVSMKEEEPELLMQQSGCGGVSQLAVSDCGKFAAVITTRLQVFVIDLKLKESRLLRVNLPIDITFTDGDSLFVLCATAGFSEPNACVKVLYEFPKSGGASRRSASTVDLFGAPGYRALSINAGPNDQLIVVASNGQWVLIDKTRTSVQGPIAPPSRRTSVTAPTTLHFRSQKRVCSCRLQASEPSTAPFKLKKFGQQ</sequence>
<dbReference type="GO" id="GO:0034455">
    <property type="term" value="C:t-UTP complex"/>
    <property type="evidence" value="ECO:0007669"/>
    <property type="project" value="TreeGrafter"/>
</dbReference>
<dbReference type="SUPFAM" id="SSF50978">
    <property type="entry name" value="WD40 repeat-like"/>
    <property type="match status" value="1"/>
</dbReference>
<dbReference type="GO" id="GO:0030686">
    <property type="term" value="C:90S preribosome"/>
    <property type="evidence" value="ECO:0007669"/>
    <property type="project" value="InterPro"/>
</dbReference>
<name>A0A0B1TBA9_OESDE</name>
<dbReference type="InterPro" id="IPR036322">
    <property type="entry name" value="WD40_repeat_dom_sf"/>
</dbReference>